<dbReference type="GO" id="GO:0016798">
    <property type="term" value="F:hydrolase activity, acting on glycosyl bonds"/>
    <property type="evidence" value="ECO:0007669"/>
    <property type="project" value="UniProtKB-KW"/>
</dbReference>
<gene>
    <name evidence="6" type="ORF">SDC9_31726</name>
</gene>
<dbReference type="SUPFAM" id="SSF51445">
    <property type="entry name" value="(Trans)glycosidases"/>
    <property type="match status" value="1"/>
</dbReference>
<organism evidence="6">
    <name type="scientific">bioreactor metagenome</name>
    <dbReference type="NCBI Taxonomy" id="1076179"/>
    <lineage>
        <taxon>unclassified sequences</taxon>
        <taxon>metagenomes</taxon>
        <taxon>ecological metagenomes</taxon>
    </lineage>
</organism>
<evidence type="ECO:0000256" key="2">
    <source>
        <dbReference type="ARBA" id="ARBA00023157"/>
    </source>
</evidence>
<dbReference type="Gene3D" id="3.20.20.80">
    <property type="entry name" value="Glycosidases"/>
    <property type="match status" value="1"/>
</dbReference>
<evidence type="ECO:0000256" key="1">
    <source>
        <dbReference type="ARBA" id="ARBA00022801"/>
    </source>
</evidence>
<sequence length="605" mass="66720">MIHGTNRAGPDPEAPARGPLFNIQQPMKHLPIAILLFSMLPALYAQRSVHQQQSEAWAERGLMTDAQYDSINNFEHFPAEKRSAASLHKRVFGYHPYWSGSAWQNYRWELLSDLCYFSYEVDPVTGNAVTTRNWESAPVIDTALARGVRVHLCVTLFSGHATFFSNPQARQTLTGNLISMILSRGAHGINLDFEAVPSSQQSGLTNYIAELSQALHLAIPGAELSIAAPAVNWNNTFDLPAITPWLDLIMIMAYDYYWDGSSMAGPVSGFWPLTSSFNYGVNRSLSYYQSAGVPGEKLLLGLPYYGREWPVTANTLPASTTGSGTAIVYRSIRANSSGYYNPANLCWDYRSFNPYYSYFAGQWRQCFFDDVRCLGAKYDLVNRRGAGGIGIWALGYDNGYPELWNLIEEKFTQPAFSMCSDTVYDSGGPWWSYGASEAYTETIQSAWPGPLTLTFESLSLEAGFDSLWIYDGSSTAAPLLSALSGSEVPPAINTTGNTFTLRLQTDGLNQRAGYALVWHCPTAGTGTLPESGDITLYPNPAGEVISLNAPGPGEVSLFSADGRLLQQKKMRSFTEIMDVSCLKPGIYLLQFSDGKTSISRRFVKQ</sequence>
<evidence type="ECO:0000313" key="6">
    <source>
        <dbReference type="EMBL" id="MPL85753.1"/>
    </source>
</evidence>
<dbReference type="EMBL" id="VSSQ01000210">
    <property type="protein sequence ID" value="MPL85753.1"/>
    <property type="molecule type" value="Genomic_DNA"/>
</dbReference>
<evidence type="ECO:0000256" key="3">
    <source>
        <dbReference type="ARBA" id="ARBA00023295"/>
    </source>
</evidence>
<dbReference type="GO" id="GO:0009313">
    <property type="term" value="P:oligosaccharide catabolic process"/>
    <property type="evidence" value="ECO:0007669"/>
    <property type="project" value="TreeGrafter"/>
</dbReference>
<dbReference type="Pfam" id="PF00431">
    <property type="entry name" value="CUB"/>
    <property type="match status" value="1"/>
</dbReference>
<keyword evidence="2" id="KW-1015">Disulfide bond</keyword>
<dbReference type="Pfam" id="PF00704">
    <property type="entry name" value="Glyco_hydro_18"/>
    <property type="match status" value="1"/>
</dbReference>
<dbReference type="NCBIfam" id="TIGR04183">
    <property type="entry name" value="Por_Secre_tail"/>
    <property type="match status" value="1"/>
</dbReference>
<dbReference type="PANTHER" id="PTHR46290:SF1">
    <property type="entry name" value="DI-N-ACETYLCHITOBIASE"/>
    <property type="match status" value="1"/>
</dbReference>
<feature type="region of interest" description="Disordered" evidence="4">
    <location>
        <begin position="1"/>
        <end position="20"/>
    </location>
</feature>
<dbReference type="Gene3D" id="2.60.120.290">
    <property type="entry name" value="Spermadhesin, CUB domain"/>
    <property type="match status" value="1"/>
</dbReference>
<reference evidence="6" key="1">
    <citation type="submission" date="2019-08" db="EMBL/GenBank/DDBJ databases">
        <authorList>
            <person name="Kucharzyk K."/>
            <person name="Murdoch R.W."/>
            <person name="Higgins S."/>
            <person name="Loffler F."/>
        </authorList>
    </citation>
    <scope>NUCLEOTIDE SEQUENCE</scope>
</reference>
<feature type="domain" description="GH18" evidence="5">
    <location>
        <begin position="89"/>
        <end position="414"/>
    </location>
</feature>
<dbReference type="GO" id="GO:0008061">
    <property type="term" value="F:chitin binding"/>
    <property type="evidence" value="ECO:0007669"/>
    <property type="project" value="InterPro"/>
</dbReference>
<dbReference type="InterPro" id="IPR051887">
    <property type="entry name" value="GH18_Domain-Containing"/>
</dbReference>
<dbReference type="InterPro" id="IPR000859">
    <property type="entry name" value="CUB_dom"/>
</dbReference>
<comment type="caution">
    <text evidence="6">The sequence shown here is derived from an EMBL/GenBank/DDBJ whole genome shotgun (WGS) entry which is preliminary data.</text>
</comment>
<dbReference type="SUPFAM" id="SSF49854">
    <property type="entry name" value="Spermadhesin, CUB domain"/>
    <property type="match status" value="1"/>
</dbReference>
<dbReference type="InterPro" id="IPR035914">
    <property type="entry name" value="Sperma_CUB_dom_sf"/>
</dbReference>
<accession>A0A644V4K0</accession>
<dbReference type="Gene3D" id="3.10.50.10">
    <property type="match status" value="1"/>
</dbReference>
<dbReference type="PANTHER" id="PTHR46290">
    <property type="entry name" value="DI-N-ACETYLCHITOBIASE"/>
    <property type="match status" value="1"/>
</dbReference>
<dbReference type="SMART" id="SM00042">
    <property type="entry name" value="CUB"/>
    <property type="match status" value="1"/>
</dbReference>
<dbReference type="InterPro" id="IPR017853">
    <property type="entry name" value="GH"/>
</dbReference>
<dbReference type="PROSITE" id="PS51910">
    <property type="entry name" value="GH18_2"/>
    <property type="match status" value="1"/>
</dbReference>
<name>A0A644V4K0_9ZZZZ</name>
<dbReference type="InterPro" id="IPR001223">
    <property type="entry name" value="Glyco_hydro18_cat"/>
</dbReference>
<dbReference type="InterPro" id="IPR011583">
    <property type="entry name" value="Chitinase_II/V-like_cat"/>
</dbReference>
<dbReference type="AlphaFoldDB" id="A0A644V4K0"/>
<dbReference type="CDD" id="cd00041">
    <property type="entry name" value="CUB"/>
    <property type="match status" value="1"/>
</dbReference>
<protein>
    <recommendedName>
        <fullName evidence="5">GH18 domain-containing protein</fullName>
    </recommendedName>
</protein>
<dbReference type="Pfam" id="PF18962">
    <property type="entry name" value="Por_Secre_tail"/>
    <property type="match status" value="1"/>
</dbReference>
<evidence type="ECO:0000259" key="5">
    <source>
        <dbReference type="PROSITE" id="PS51910"/>
    </source>
</evidence>
<dbReference type="InterPro" id="IPR026444">
    <property type="entry name" value="Secre_tail"/>
</dbReference>
<keyword evidence="3" id="KW-0326">Glycosidase</keyword>
<dbReference type="InterPro" id="IPR029070">
    <property type="entry name" value="Chitinase_insertion_sf"/>
</dbReference>
<dbReference type="SMART" id="SM00636">
    <property type="entry name" value="Glyco_18"/>
    <property type="match status" value="1"/>
</dbReference>
<keyword evidence="1" id="KW-0378">Hydrolase</keyword>
<proteinExistence type="predicted"/>
<evidence type="ECO:0000256" key="4">
    <source>
        <dbReference type="SAM" id="MobiDB-lite"/>
    </source>
</evidence>